<feature type="region of interest" description="Disordered" evidence="1">
    <location>
        <begin position="15"/>
        <end position="61"/>
    </location>
</feature>
<gene>
    <name evidence="2" type="ORF">SCF082_LOCUS26738</name>
</gene>
<keyword evidence="3" id="KW-1185">Reference proteome</keyword>
<protein>
    <submittedName>
        <fullName evidence="2">Uncharacterized protein</fullName>
    </submittedName>
</protein>
<dbReference type="Proteomes" id="UP001642464">
    <property type="component" value="Unassembled WGS sequence"/>
</dbReference>
<comment type="caution">
    <text evidence="2">The sequence shown here is derived from an EMBL/GenBank/DDBJ whole genome shotgun (WGS) entry which is preliminary data.</text>
</comment>
<evidence type="ECO:0000256" key="1">
    <source>
        <dbReference type="SAM" id="MobiDB-lite"/>
    </source>
</evidence>
<feature type="compositionally biased region" description="Basic and acidic residues" evidence="1">
    <location>
        <begin position="49"/>
        <end position="61"/>
    </location>
</feature>
<evidence type="ECO:0000313" key="2">
    <source>
        <dbReference type="EMBL" id="CAK9047829.1"/>
    </source>
</evidence>
<sequence>LFELYNHDRHEKLSVAPDGRAAPPDSSGWRSCEGLAGRSPPGHGTRCSTHRDDEKRKAPVL</sequence>
<name>A0ABP0MCJ0_9DINO</name>
<evidence type="ECO:0000313" key="3">
    <source>
        <dbReference type="Proteomes" id="UP001642464"/>
    </source>
</evidence>
<proteinExistence type="predicted"/>
<dbReference type="EMBL" id="CAXAMM010020391">
    <property type="protein sequence ID" value="CAK9047829.1"/>
    <property type="molecule type" value="Genomic_DNA"/>
</dbReference>
<organism evidence="2 3">
    <name type="scientific">Durusdinium trenchii</name>
    <dbReference type="NCBI Taxonomy" id="1381693"/>
    <lineage>
        <taxon>Eukaryota</taxon>
        <taxon>Sar</taxon>
        <taxon>Alveolata</taxon>
        <taxon>Dinophyceae</taxon>
        <taxon>Suessiales</taxon>
        <taxon>Symbiodiniaceae</taxon>
        <taxon>Durusdinium</taxon>
    </lineage>
</organism>
<reference evidence="2 3" key="1">
    <citation type="submission" date="2024-02" db="EMBL/GenBank/DDBJ databases">
        <authorList>
            <person name="Chen Y."/>
            <person name="Shah S."/>
            <person name="Dougan E. K."/>
            <person name="Thang M."/>
            <person name="Chan C."/>
        </authorList>
    </citation>
    <scope>NUCLEOTIDE SEQUENCE [LARGE SCALE GENOMIC DNA]</scope>
</reference>
<feature type="non-terminal residue" evidence="2">
    <location>
        <position position="61"/>
    </location>
</feature>
<accession>A0ABP0MCJ0</accession>
<feature type="non-terminal residue" evidence="2">
    <location>
        <position position="1"/>
    </location>
</feature>